<dbReference type="PROSITE" id="PS50887">
    <property type="entry name" value="GGDEF"/>
    <property type="match status" value="1"/>
</dbReference>
<dbReference type="PANTHER" id="PTHR46663:SF3">
    <property type="entry name" value="SLL0267 PROTEIN"/>
    <property type="match status" value="1"/>
</dbReference>
<dbReference type="NCBIfam" id="TIGR00254">
    <property type="entry name" value="GGDEF"/>
    <property type="match status" value="1"/>
</dbReference>
<comment type="subcellular location">
    <subcellularLocation>
        <location evidence="2">Cell inner membrane</location>
    </subcellularLocation>
</comment>
<dbReference type="InterPro" id="IPR003018">
    <property type="entry name" value="GAF"/>
</dbReference>
<dbReference type="InterPro" id="IPR043128">
    <property type="entry name" value="Rev_trsase/Diguanyl_cyclase"/>
</dbReference>
<proteinExistence type="predicted"/>
<dbReference type="Gene3D" id="3.30.450.40">
    <property type="match status" value="1"/>
</dbReference>
<keyword evidence="3" id="KW-0808">Transferase</keyword>
<evidence type="ECO:0000259" key="4">
    <source>
        <dbReference type="PROSITE" id="PS50112"/>
    </source>
</evidence>
<feature type="domain" description="PAS" evidence="4">
    <location>
        <begin position="11"/>
        <end position="75"/>
    </location>
</feature>
<dbReference type="RefSeq" id="WP_149331262.1">
    <property type="nucleotide sequence ID" value="NZ_QOVF01000001.1"/>
</dbReference>
<comment type="caution">
    <text evidence="6">The sequence shown here is derived from an EMBL/GenBank/DDBJ whole genome shotgun (WGS) entry which is preliminary data.</text>
</comment>
<dbReference type="Pfam" id="PF13185">
    <property type="entry name" value="GAF_2"/>
    <property type="match status" value="1"/>
</dbReference>
<dbReference type="EMBL" id="QOVF01000001">
    <property type="protein sequence ID" value="KAA0696296.1"/>
    <property type="molecule type" value="Genomic_DNA"/>
</dbReference>
<dbReference type="Proteomes" id="UP000463138">
    <property type="component" value="Unassembled WGS sequence"/>
</dbReference>
<evidence type="ECO:0000259" key="5">
    <source>
        <dbReference type="PROSITE" id="PS50887"/>
    </source>
</evidence>
<dbReference type="InterPro" id="IPR052163">
    <property type="entry name" value="DGC-Regulatory_Protein"/>
</dbReference>
<dbReference type="GO" id="GO:0005886">
    <property type="term" value="C:plasma membrane"/>
    <property type="evidence" value="ECO:0007669"/>
    <property type="project" value="UniProtKB-SubCell"/>
</dbReference>
<dbReference type="NCBIfam" id="TIGR00229">
    <property type="entry name" value="sensory_box"/>
    <property type="match status" value="1"/>
</dbReference>
<evidence type="ECO:0000256" key="1">
    <source>
        <dbReference type="ARBA" id="ARBA00001946"/>
    </source>
</evidence>
<dbReference type="SMART" id="SM00065">
    <property type="entry name" value="GAF"/>
    <property type="match status" value="1"/>
</dbReference>
<dbReference type="CDD" id="cd01949">
    <property type="entry name" value="GGDEF"/>
    <property type="match status" value="1"/>
</dbReference>
<keyword evidence="7" id="KW-1185">Reference proteome</keyword>
<dbReference type="SMART" id="SM00091">
    <property type="entry name" value="PAS"/>
    <property type="match status" value="1"/>
</dbReference>
<gene>
    <name evidence="6" type="ORF">DT594_02760</name>
</gene>
<dbReference type="SUPFAM" id="SSF55781">
    <property type="entry name" value="GAF domain-like"/>
    <property type="match status" value="1"/>
</dbReference>
<dbReference type="OrthoDB" id="9812260at2"/>
<protein>
    <submittedName>
        <fullName evidence="6">Sensor domain-containing diguanylate cyclase</fullName>
    </submittedName>
</protein>
<comment type="cofactor">
    <cofactor evidence="1">
        <name>Mg(2+)</name>
        <dbReference type="ChEBI" id="CHEBI:18420"/>
    </cofactor>
</comment>
<dbReference type="CDD" id="cd00130">
    <property type="entry name" value="PAS"/>
    <property type="match status" value="1"/>
</dbReference>
<dbReference type="Gene3D" id="3.30.70.270">
    <property type="match status" value="1"/>
</dbReference>
<reference evidence="6 7" key="1">
    <citation type="submission" date="2018-07" db="EMBL/GenBank/DDBJ databases">
        <title>Pseudomonas laoshanensis sp. nov., isolated from soil.</title>
        <authorList>
            <person name="Sun J."/>
            <person name="Yu L."/>
            <person name="Wang M."/>
            <person name="Zhang C."/>
        </authorList>
    </citation>
    <scope>NUCLEOTIDE SEQUENCE [LARGE SCALE GENOMIC DNA]</scope>
    <source>
        <strain evidence="6 7">Y22</strain>
    </source>
</reference>
<dbReference type="InterPro" id="IPR000014">
    <property type="entry name" value="PAS"/>
</dbReference>
<feature type="domain" description="GGDEF" evidence="5">
    <location>
        <begin position="319"/>
        <end position="452"/>
    </location>
</feature>
<dbReference type="InterPro" id="IPR000160">
    <property type="entry name" value="GGDEF_dom"/>
</dbReference>
<dbReference type="Gene3D" id="3.30.450.20">
    <property type="entry name" value="PAS domain"/>
    <property type="match status" value="1"/>
</dbReference>
<dbReference type="FunFam" id="3.30.70.270:FF:000001">
    <property type="entry name" value="Diguanylate cyclase domain protein"/>
    <property type="match status" value="1"/>
</dbReference>
<dbReference type="PANTHER" id="PTHR46663">
    <property type="entry name" value="DIGUANYLATE CYCLASE DGCT-RELATED"/>
    <property type="match status" value="1"/>
</dbReference>
<dbReference type="GO" id="GO:0016301">
    <property type="term" value="F:kinase activity"/>
    <property type="evidence" value="ECO:0007669"/>
    <property type="project" value="UniProtKB-KW"/>
</dbReference>
<dbReference type="InterPro" id="IPR035965">
    <property type="entry name" value="PAS-like_dom_sf"/>
</dbReference>
<evidence type="ECO:0000256" key="2">
    <source>
        <dbReference type="ARBA" id="ARBA00004533"/>
    </source>
</evidence>
<evidence type="ECO:0000313" key="7">
    <source>
        <dbReference type="Proteomes" id="UP000463138"/>
    </source>
</evidence>
<dbReference type="InterPro" id="IPR029787">
    <property type="entry name" value="Nucleotide_cyclase"/>
</dbReference>
<organism evidence="6 7">
    <name type="scientific">Halopseudomonas laoshanensis</name>
    <dbReference type="NCBI Taxonomy" id="2268758"/>
    <lineage>
        <taxon>Bacteria</taxon>
        <taxon>Pseudomonadati</taxon>
        <taxon>Pseudomonadota</taxon>
        <taxon>Gammaproteobacteria</taxon>
        <taxon>Pseudomonadales</taxon>
        <taxon>Pseudomonadaceae</taxon>
        <taxon>Halopseudomonas</taxon>
    </lineage>
</organism>
<dbReference type="SMART" id="SM00267">
    <property type="entry name" value="GGDEF"/>
    <property type="match status" value="1"/>
</dbReference>
<dbReference type="Pfam" id="PF08448">
    <property type="entry name" value="PAS_4"/>
    <property type="match status" value="1"/>
</dbReference>
<dbReference type="PROSITE" id="PS50112">
    <property type="entry name" value="PAS"/>
    <property type="match status" value="1"/>
</dbReference>
<name>A0A7V7KYN6_9GAMM</name>
<dbReference type="InterPro" id="IPR013656">
    <property type="entry name" value="PAS_4"/>
</dbReference>
<accession>A0A7V7KYN6</accession>
<dbReference type="SUPFAM" id="SSF55073">
    <property type="entry name" value="Nucleotide cyclase"/>
    <property type="match status" value="1"/>
</dbReference>
<evidence type="ECO:0000313" key="6">
    <source>
        <dbReference type="EMBL" id="KAA0696296.1"/>
    </source>
</evidence>
<dbReference type="InterPro" id="IPR029016">
    <property type="entry name" value="GAF-like_dom_sf"/>
</dbReference>
<sequence length="477" mass="53379">MTSNPHLPHDKLLDLLLDVVCVVDVEGRFLSVSAASERVFGFRPDEMIGRTAYEMMHPADRDASRALVERINSGEPSHDHENRYFHKDGHIVHIMWSAQWLEAEQVRVGVARDITARKRAEAMQAAMYTISEAAHSAGDLQALYERVHEVIGQLLPAENFFVALYDAAADELSFPYYVDQFDAPPLPQSLDSGTLSAEVVRSGEAMLLTPETAEQMLKKIGRVAGKHSLDWLGVPLILGTETIGALVLQSYSGSVRYNEHDKELLQFVSNQVATAIERKRTHSRLEFLARYDHLTELPNRALFLDRLQNSLQRAQRDDLRLAVLYIDMDNFKQINDTFGHTTGDHLLQEVAQRLKQCVRESDTIGRLGGDEFAVLLDNIGKREDAILVAEKILDTLSNSYILNDKTVISAPSLGIAIYPEHAKDELELVRLADEAMYVAKRDGGKRFKIAGISAIANDQLKPTTCTTRPAPTLPNRE</sequence>
<keyword evidence="3" id="KW-0418">Kinase</keyword>
<dbReference type="AlphaFoldDB" id="A0A7V7KYN6"/>
<dbReference type="Pfam" id="PF00990">
    <property type="entry name" value="GGDEF"/>
    <property type="match status" value="1"/>
</dbReference>
<evidence type="ECO:0000256" key="3">
    <source>
        <dbReference type="ARBA" id="ARBA00022777"/>
    </source>
</evidence>
<dbReference type="SUPFAM" id="SSF55785">
    <property type="entry name" value="PYP-like sensor domain (PAS domain)"/>
    <property type="match status" value="1"/>
</dbReference>